<evidence type="ECO:0000256" key="2">
    <source>
        <dbReference type="ARBA" id="ARBA00004752"/>
    </source>
</evidence>
<evidence type="ECO:0000256" key="1">
    <source>
        <dbReference type="ARBA" id="ARBA00004496"/>
    </source>
</evidence>
<evidence type="ECO:0000259" key="16">
    <source>
        <dbReference type="Pfam" id="PF02875"/>
    </source>
</evidence>
<dbReference type="InterPro" id="IPR004101">
    <property type="entry name" value="Mur_ligase_C"/>
</dbReference>
<evidence type="ECO:0000313" key="19">
    <source>
        <dbReference type="Proteomes" id="UP000280444"/>
    </source>
</evidence>
<accession>A0A3P1SI03</accession>
<comment type="subcellular location">
    <subcellularLocation>
        <location evidence="1 14">Cytoplasm</location>
    </subcellularLocation>
</comment>
<evidence type="ECO:0000256" key="5">
    <source>
        <dbReference type="ARBA" id="ARBA00022598"/>
    </source>
</evidence>
<evidence type="ECO:0000256" key="11">
    <source>
        <dbReference type="ARBA" id="ARBA00023306"/>
    </source>
</evidence>
<feature type="domain" description="Mur ligase N-terminal catalytic" evidence="15">
    <location>
        <begin position="14"/>
        <end position="108"/>
    </location>
</feature>
<dbReference type="Gene3D" id="3.40.50.720">
    <property type="entry name" value="NAD(P)-binding Rossmann-like Domain"/>
    <property type="match status" value="1"/>
</dbReference>
<evidence type="ECO:0000256" key="3">
    <source>
        <dbReference type="ARBA" id="ARBA00012211"/>
    </source>
</evidence>
<dbReference type="SUPFAM" id="SSF51984">
    <property type="entry name" value="MurCD N-terminal domain"/>
    <property type="match status" value="1"/>
</dbReference>
<keyword evidence="8 14" id="KW-0067">ATP-binding</keyword>
<evidence type="ECO:0000256" key="14">
    <source>
        <dbReference type="HAMAP-Rule" id="MF_00046"/>
    </source>
</evidence>
<sequence>MSDIGQVRDLSGRHFHLIGMGGAGMSVVAELLAARGAQVSGSDQADSPALEHLRSLGVAAFVGHAPEHLASGATVVVSSAIRPNNPEYALAVERGQEVIHRSEALALASEGMRFVAVAGAHGKTTTSGMLTVALRHVGADPSAAVGSVLPGIGSGAVVGSGDIFVAEADESDGSFLNYAPSVELVTNIEPDHLDRYGSTEAFEQVFRDFLARLIPGGVLVTCTEDAGAMRLADYARQNGYEVIRYGRPELSLSAPEVTIEVLSNSADSASALLSWVRDGERLSHELRLAVPGEHNILNAAGAWTTGVWLGMNPVAMAEGLTAFRGTARRFELRGQCAGRRVIDDYAHHPTEVAAALAQARTVAGDGHVTVVFQPHLFSRTLSFAERFAQALSAADTVIVCDIYAAREDPVEGVDSRVITRHLPGAHFIPDMCDAARYAAENTPEGGIVMTMGAGSITQVAPILVEAWGCGNAAEASATDESADAS</sequence>
<gene>
    <name evidence="14" type="primary">murC</name>
    <name evidence="18" type="ORF">EII11_01835</name>
</gene>
<dbReference type="Pfam" id="PF01225">
    <property type="entry name" value="Mur_ligase"/>
    <property type="match status" value="1"/>
</dbReference>
<dbReference type="PANTHER" id="PTHR43445">
    <property type="entry name" value="UDP-N-ACETYLMURAMATE--L-ALANINE LIGASE-RELATED"/>
    <property type="match status" value="1"/>
</dbReference>
<dbReference type="InterPro" id="IPR005758">
    <property type="entry name" value="UDP-N-AcMur_Ala_ligase_MurC"/>
</dbReference>
<comment type="pathway">
    <text evidence="2 14">Cell wall biogenesis; peptidoglycan biosynthesis.</text>
</comment>
<comment type="caution">
    <text evidence="18">The sequence shown here is derived from an EMBL/GenBank/DDBJ whole genome shotgun (WGS) entry which is preliminary data.</text>
</comment>
<dbReference type="SUPFAM" id="SSF53623">
    <property type="entry name" value="MurD-like peptide ligases, catalytic domain"/>
    <property type="match status" value="1"/>
</dbReference>
<dbReference type="PANTHER" id="PTHR43445:SF3">
    <property type="entry name" value="UDP-N-ACETYLMURAMATE--L-ALANINE LIGASE"/>
    <property type="match status" value="1"/>
</dbReference>
<evidence type="ECO:0000256" key="6">
    <source>
        <dbReference type="ARBA" id="ARBA00022618"/>
    </source>
</evidence>
<evidence type="ECO:0000259" key="15">
    <source>
        <dbReference type="Pfam" id="PF01225"/>
    </source>
</evidence>
<comment type="similarity">
    <text evidence="14">Belongs to the MurCDEF family.</text>
</comment>
<keyword evidence="7 14" id="KW-0547">Nucleotide-binding</keyword>
<dbReference type="Gene3D" id="3.40.1190.10">
    <property type="entry name" value="Mur-like, catalytic domain"/>
    <property type="match status" value="1"/>
</dbReference>
<dbReference type="InterPro" id="IPR036565">
    <property type="entry name" value="Mur-like_cat_sf"/>
</dbReference>
<dbReference type="GO" id="GO:0005737">
    <property type="term" value="C:cytoplasm"/>
    <property type="evidence" value="ECO:0007669"/>
    <property type="project" value="UniProtKB-SubCell"/>
</dbReference>
<dbReference type="InterPro" id="IPR000713">
    <property type="entry name" value="Mur_ligase_N"/>
</dbReference>
<keyword evidence="6 14" id="KW-0132">Cell division</keyword>
<evidence type="ECO:0000256" key="13">
    <source>
        <dbReference type="ARBA" id="ARBA00047833"/>
    </source>
</evidence>
<protein>
    <recommendedName>
        <fullName evidence="3 14">UDP-N-acetylmuramate--L-alanine ligase</fullName>
        <ecNumber evidence="3 14">6.3.2.8</ecNumber>
    </recommendedName>
    <alternativeName>
        <fullName evidence="14">UDP-N-acetylmuramoyl-L-alanine synthetase</fullName>
    </alternativeName>
</protein>
<dbReference type="SUPFAM" id="SSF53244">
    <property type="entry name" value="MurD-like peptide ligases, peptide-binding domain"/>
    <property type="match status" value="1"/>
</dbReference>
<dbReference type="InterPro" id="IPR036615">
    <property type="entry name" value="Mur_ligase_C_dom_sf"/>
</dbReference>
<dbReference type="InterPro" id="IPR013221">
    <property type="entry name" value="Mur_ligase_cen"/>
</dbReference>
<keyword evidence="11 14" id="KW-0131">Cell cycle</keyword>
<dbReference type="InterPro" id="IPR050061">
    <property type="entry name" value="MurCDEF_pg_biosynth"/>
</dbReference>
<feature type="domain" description="Mur ligase C-terminal" evidence="16">
    <location>
        <begin position="328"/>
        <end position="454"/>
    </location>
</feature>
<dbReference type="GO" id="GO:0009252">
    <property type="term" value="P:peptidoglycan biosynthetic process"/>
    <property type="evidence" value="ECO:0007669"/>
    <property type="project" value="UniProtKB-UniRule"/>
</dbReference>
<dbReference type="AlphaFoldDB" id="A0A3P1SI03"/>
<evidence type="ECO:0000256" key="10">
    <source>
        <dbReference type="ARBA" id="ARBA00022984"/>
    </source>
</evidence>
<evidence type="ECO:0000313" key="18">
    <source>
        <dbReference type="EMBL" id="RRC96405.1"/>
    </source>
</evidence>
<dbReference type="GO" id="GO:0008360">
    <property type="term" value="P:regulation of cell shape"/>
    <property type="evidence" value="ECO:0007669"/>
    <property type="project" value="UniProtKB-KW"/>
</dbReference>
<keyword evidence="10 14" id="KW-0573">Peptidoglycan synthesis</keyword>
<feature type="domain" description="Mur ligase central" evidence="17">
    <location>
        <begin position="117"/>
        <end position="303"/>
    </location>
</feature>
<feature type="binding site" evidence="14">
    <location>
        <begin position="119"/>
        <end position="125"/>
    </location>
    <ligand>
        <name>ATP</name>
        <dbReference type="ChEBI" id="CHEBI:30616"/>
    </ligand>
</feature>
<dbReference type="EMBL" id="RQZF01000001">
    <property type="protein sequence ID" value="RRC96405.1"/>
    <property type="molecule type" value="Genomic_DNA"/>
</dbReference>
<evidence type="ECO:0000259" key="17">
    <source>
        <dbReference type="Pfam" id="PF08245"/>
    </source>
</evidence>
<evidence type="ECO:0000256" key="12">
    <source>
        <dbReference type="ARBA" id="ARBA00023316"/>
    </source>
</evidence>
<dbReference type="NCBIfam" id="TIGR01082">
    <property type="entry name" value="murC"/>
    <property type="match status" value="1"/>
</dbReference>
<dbReference type="GO" id="GO:0071555">
    <property type="term" value="P:cell wall organization"/>
    <property type="evidence" value="ECO:0007669"/>
    <property type="project" value="UniProtKB-KW"/>
</dbReference>
<name>A0A3P1SI03_9ACTO</name>
<keyword evidence="4 14" id="KW-0963">Cytoplasm</keyword>
<dbReference type="EC" id="6.3.2.8" evidence="3 14"/>
<dbReference type="GO" id="GO:0005524">
    <property type="term" value="F:ATP binding"/>
    <property type="evidence" value="ECO:0007669"/>
    <property type="project" value="UniProtKB-UniRule"/>
</dbReference>
<evidence type="ECO:0000256" key="7">
    <source>
        <dbReference type="ARBA" id="ARBA00022741"/>
    </source>
</evidence>
<dbReference type="UniPathway" id="UPA00219"/>
<keyword evidence="19" id="KW-1185">Reference proteome</keyword>
<keyword evidence="9 14" id="KW-0133">Cell shape</keyword>
<reference evidence="18 19" key="1">
    <citation type="submission" date="2018-11" db="EMBL/GenBank/DDBJ databases">
        <title>Genomes From Bacteria Associated with the Canine Oral Cavity: a Test Case for Automated Genome-Based Taxonomic Assignment.</title>
        <authorList>
            <person name="Coil D.A."/>
            <person name="Jospin G."/>
            <person name="Darling A.E."/>
            <person name="Wallis C."/>
            <person name="Davis I.J."/>
            <person name="Harris S."/>
            <person name="Eisen J.A."/>
            <person name="Holcombe L.J."/>
            <person name="O'Flynn C."/>
        </authorList>
    </citation>
    <scope>NUCLEOTIDE SEQUENCE [LARGE SCALE GENOMIC DNA]</scope>
    <source>
        <strain evidence="18 19">OH770</strain>
    </source>
</reference>
<proteinExistence type="inferred from homology"/>
<dbReference type="GO" id="GO:0008763">
    <property type="term" value="F:UDP-N-acetylmuramate-L-alanine ligase activity"/>
    <property type="evidence" value="ECO:0007669"/>
    <property type="project" value="UniProtKB-UniRule"/>
</dbReference>
<dbReference type="Proteomes" id="UP000280444">
    <property type="component" value="Unassembled WGS sequence"/>
</dbReference>
<evidence type="ECO:0000256" key="9">
    <source>
        <dbReference type="ARBA" id="ARBA00022960"/>
    </source>
</evidence>
<keyword evidence="12 14" id="KW-0961">Cell wall biogenesis/degradation</keyword>
<evidence type="ECO:0000256" key="8">
    <source>
        <dbReference type="ARBA" id="ARBA00022840"/>
    </source>
</evidence>
<dbReference type="RefSeq" id="WP_124867958.1">
    <property type="nucleotide sequence ID" value="NZ_RQZF01000001.1"/>
</dbReference>
<organism evidence="18 19">
    <name type="scientific">Schaalia canis</name>
    <dbReference type="NCBI Taxonomy" id="100469"/>
    <lineage>
        <taxon>Bacteria</taxon>
        <taxon>Bacillati</taxon>
        <taxon>Actinomycetota</taxon>
        <taxon>Actinomycetes</taxon>
        <taxon>Actinomycetales</taxon>
        <taxon>Actinomycetaceae</taxon>
        <taxon>Schaalia</taxon>
    </lineage>
</organism>
<dbReference type="OrthoDB" id="9804126at2"/>
<keyword evidence="5 14" id="KW-0436">Ligase</keyword>
<evidence type="ECO:0000256" key="4">
    <source>
        <dbReference type="ARBA" id="ARBA00022490"/>
    </source>
</evidence>
<dbReference type="Gene3D" id="3.90.190.20">
    <property type="entry name" value="Mur ligase, C-terminal domain"/>
    <property type="match status" value="1"/>
</dbReference>
<comment type="function">
    <text evidence="14">Cell wall formation.</text>
</comment>
<dbReference type="Pfam" id="PF08245">
    <property type="entry name" value="Mur_ligase_M"/>
    <property type="match status" value="1"/>
</dbReference>
<comment type="catalytic activity">
    <reaction evidence="13 14">
        <text>UDP-N-acetyl-alpha-D-muramate + L-alanine + ATP = UDP-N-acetyl-alpha-D-muramoyl-L-alanine + ADP + phosphate + H(+)</text>
        <dbReference type="Rhea" id="RHEA:23372"/>
        <dbReference type="ChEBI" id="CHEBI:15378"/>
        <dbReference type="ChEBI" id="CHEBI:30616"/>
        <dbReference type="ChEBI" id="CHEBI:43474"/>
        <dbReference type="ChEBI" id="CHEBI:57972"/>
        <dbReference type="ChEBI" id="CHEBI:70757"/>
        <dbReference type="ChEBI" id="CHEBI:83898"/>
        <dbReference type="ChEBI" id="CHEBI:456216"/>
        <dbReference type="EC" id="6.3.2.8"/>
    </reaction>
</comment>
<dbReference type="HAMAP" id="MF_00046">
    <property type="entry name" value="MurC"/>
    <property type="match status" value="1"/>
</dbReference>
<dbReference type="GO" id="GO:0051301">
    <property type="term" value="P:cell division"/>
    <property type="evidence" value="ECO:0007669"/>
    <property type="project" value="UniProtKB-KW"/>
</dbReference>
<dbReference type="Pfam" id="PF02875">
    <property type="entry name" value="Mur_ligase_C"/>
    <property type="match status" value="1"/>
</dbReference>